<keyword evidence="6 13" id="KW-0732">Signal</keyword>
<keyword evidence="16" id="KW-1185">Reference proteome</keyword>
<dbReference type="GO" id="GO:0016020">
    <property type="term" value="C:membrane"/>
    <property type="evidence" value="ECO:0007669"/>
    <property type="project" value="UniProtKB-SubCell"/>
</dbReference>
<evidence type="ECO:0000313" key="16">
    <source>
        <dbReference type="Proteomes" id="UP000799423"/>
    </source>
</evidence>
<evidence type="ECO:0000256" key="1">
    <source>
        <dbReference type="ARBA" id="ARBA00000822"/>
    </source>
</evidence>
<evidence type="ECO:0000256" key="7">
    <source>
        <dbReference type="ARBA" id="ARBA00022801"/>
    </source>
</evidence>
<comment type="catalytic activity">
    <reaction evidence="1">
        <text>Random endo-hydrolysis of N-acetyl-beta-D-glucosaminide (1-&gt;4)-beta-linkages in chitin and chitodextrins.</text>
        <dbReference type="EC" id="3.2.1.14"/>
    </reaction>
</comment>
<evidence type="ECO:0000256" key="12">
    <source>
        <dbReference type="ARBA" id="ARBA00038074"/>
    </source>
</evidence>
<accession>A0A6A7BEP3</accession>
<dbReference type="AlphaFoldDB" id="A0A6A7BEP3"/>
<comment type="similarity">
    <text evidence="12">Belongs to the glycosyl hydrolase 16 family. CRH1 subfamily.</text>
</comment>
<keyword evidence="4" id="KW-0328">Glycosyltransferase</keyword>
<keyword evidence="7 15" id="KW-0378">Hydrolase</keyword>
<dbReference type="PANTHER" id="PTHR10963">
    <property type="entry name" value="GLYCOSYL HYDROLASE-RELATED"/>
    <property type="match status" value="1"/>
</dbReference>
<protein>
    <recommendedName>
        <fullName evidence="3">chitinase</fullName>
        <ecNumber evidence="3">3.2.1.14</ecNumber>
    </recommendedName>
</protein>
<dbReference type="GO" id="GO:0008843">
    <property type="term" value="F:endochitinase activity"/>
    <property type="evidence" value="ECO:0007669"/>
    <property type="project" value="UniProtKB-EC"/>
</dbReference>
<dbReference type="Pfam" id="PF00722">
    <property type="entry name" value="Glyco_hydro_16"/>
    <property type="match status" value="1"/>
</dbReference>
<dbReference type="PROSITE" id="PS51257">
    <property type="entry name" value="PROKAR_LIPOPROTEIN"/>
    <property type="match status" value="1"/>
</dbReference>
<evidence type="ECO:0000256" key="13">
    <source>
        <dbReference type="SAM" id="SignalP"/>
    </source>
</evidence>
<evidence type="ECO:0000256" key="8">
    <source>
        <dbReference type="ARBA" id="ARBA00023136"/>
    </source>
</evidence>
<dbReference type="CDD" id="cd02183">
    <property type="entry name" value="GH16_fungal_CRH1_transglycosylase"/>
    <property type="match status" value="1"/>
</dbReference>
<keyword evidence="11" id="KW-0961">Cell wall biogenesis/degradation</keyword>
<dbReference type="EMBL" id="MU006297">
    <property type="protein sequence ID" value="KAF2852955.1"/>
    <property type="molecule type" value="Genomic_DNA"/>
</dbReference>
<keyword evidence="5" id="KW-0808">Transferase</keyword>
<dbReference type="PROSITE" id="PS51762">
    <property type="entry name" value="GH16_2"/>
    <property type="match status" value="1"/>
</dbReference>
<evidence type="ECO:0000256" key="6">
    <source>
        <dbReference type="ARBA" id="ARBA00022729"/>
    </source>
</evidence>
<keyword evidence="8" id="KW-0472">Membrane</keyword>
<dbReference type="PANTHER" id="PTHR10963:SF27">
    <property type="entry name" value="GLYCOSIDASE-RELATED"/>
    <property type="match status" value="1"/>
</dbReference>
<dbReference type="SUPFAM" id="SSF49899">
    <property type="entry name" value="Concanavalin A-like lectins/glucanases"/>
    <property type="match status" value="1"/>
</dbReference>
<dbReference type="OrthoDB" id="4781at2759"/>
<organism evidence="15 16">
    <name type="scientific">Plenodomus tracheiphilus IPT5</name>
    <dbReference type="NCBI Taxonomy" id="1408161"/>
    <lineage>
        <taxon>Eukaryota</taxon>
        <taxon>Fungi</taxon>
        <taxon>Dikarya</taxon>
        <taxon>Ascomycota</taxon>
        <taxon>Pezizomycotina</taxon>
        <taxon>Dothideomycetes</taxon>
        <taxon>Pleosporomycetidae</taxon>
        <taxon>Pleosporales</taxon>
        <taxon>Pleosporineae</taxon>
        <taxon>Leptosphaeriaceae</taxon>
        <taxon>Plenodomus</taxon>
    </lineage>
</organism>
<evidence type="ECO:0000256" key="2">
    <source>
        <dbReference type="ARBA" id="ARBA00004370"/>
    </source>
</evidence>
<dbReference type="InterPro" id="IPR013320">
    <property type="entry name" value="ConA-like_dom_sf"/>
</dbReference>
<comment type="subcellular location">
    <subcellularLocation>
        <location evidence="2">Membrane</location>
    </subcellularLocation>
</comment>
<dbReference type="GO" id="GO:0005975">
    <property type="term" value="P:carbohydrate metabolic process"/>
    <property type="evidence" value="ECO:0007669"/>
    <property type="project" value="InterPro"/>
</dbReference>
<dbReference type="Proteomes" id="UP000799423">
    <property type="component" value="Unassembled WGS sequence"/>
</dbReference>
<evidence type="ECO:0000256" key="11">
    <source>
        <dbReference type="ARBA" id="ARBA00023316"/>
    </source>
</evidence>
<reference evidence="15" key="1">
    <citation type="submission" date="2020-01" db="EMBL/GenBank/DDBJ databases">
        <authorList>
            <consortium name="DOE Joint Genome Institute"/>
            <person name="Haridas S."/>
            <person name="Albert R."/>
            <person name="Binder M."/>
            <person name="Bloem J."/>
            <person name="Labutti K."/>
            <person name="Salamov A."/>
            <person name="Andreopoulos B."/>
            <person name="Baker S.E."/>
            <person name="Barry K."/>
            <person name="Bills G."/>
            <person name="Bluhm B.H."/>
            <person name="Cannon C."/>
            <person name="Castanera R."/>
            <person name="Culley D.E."/>
            <person name="Daum C."/>
            <person name="Ezra D."/>
            <person name="Gonzalez J.B."/>
            <person name="Henrissat B."/>
            <person name="Kuo A."/>
            <person name="Liang C."/>
            <person name="Lipzen A."/>
            <person name="Lutzoni F."/>
            <person name="Magnuson J."/>
            <person name="Mondo S."/>
            <person name="Nolan M."/>
            <person name="Ohm R."/>
            <person name="Pangilinan J."/>
            <person name="Park H.-J."/>
            <person name="Ramirez L."/>
            <person name="Alfaro M."/>
            <person name="Sun H."/>
            <person name="Tritt A."/>
            <person name="Yoshinaga Y."/>
            <person name="Zwiers L.-H."/>
            <person name="Turgeon B.G."/>
            <person name="Goodwin S.B."/>
            <person name="Spatafora J.W."/>
            <person name="Crous P.W."/>
            <person name="Grigoriev I.V."/>
        </authorList>
    </citation>
    <scope>NUCLEOTIDE SEQUENCE</scope>
    <source>
        <strain evidence="15">IPT5</strain>
    </source>
</reference>
<keyword evidence="9" id="KW-0325">Glycoprotein</keyword>
<dbReference type="Gene3D" id="2.60.120.200">
    <property type="match status" value="1"/>
</dbReference>
<dbReference type="GO" id="GO:0009277">
    <property type="term" value="C:fungal-type cell wall"/>
    <property type="evidence" value="ECO:0007669"/>
    <property type="project" value="TreeGrafter"/>
</dbReference>
<dbReference type="GO" id="GO:0031505">
    <property type="term" value="P:fungal-type cell wall organization"/>
    <property type="evidence" value="ECO:0007669"/>
    <property type="project" value="TreeGrafter"/>
</dbReference>
<evidence type="ECO:0000256" key="5">
    <source>
        <dbReference type="ARBA" id="ARBA00022679"/>
    </source>
</evidence>
<feature type="signal peptide" evidence="13">
    <location>
        <begin position="1"/>
        <end position="18"/>
    </location>
</feature>
<evidence type="ECO:0000313" key="15">
    <source>
        <dbReference type="EMBL" id="KAF2852955.1"/>
    </source>
</evidence>
<name>A0A6A7BEP3_9PLEO</name>
<feature type="domain" description="GH16" evidence="14">
    <location>
        <begin position="20"/>
        <end position="230"/>
    </location>
</feature>
<sequence length="348" mass="36983">MLYKPLPWLFLLPFLASAQTTTSCNPTEKTCPADTGLNTTLYTHDFTTSGADPSTWTTTAGNVTSTPSGLLFTITKSGDAPTIRSKWSIFFGRVSFTLRTAPGTGIVSSAILQSSDLDEIDWEFLGGKTGMVETDYFGKGNATQGGREKDVAVTDAVSKSHNYTITWTKENTQWLIDGVVMRTVMYADALGGKNYPQTPMDVRIGSWAGGDSKNAKGTIEWAGGATDYSQGPFVMVLEKVEVENYNPAVQYAYGDLTGSWESIVVGKGKGKEAQSESVSKSVSSVVSKTASVTVATGTNATVTQTVMKETAGASEIKVQAASSNGAVLESGRYSVLVGLLVIFWALVV</sequence>
<feature type="chain" id="PRO_5025386777" description="chitinase" evidence="13">
    <location>
        <begin position="19"/>
        <end position="348"/>
    </location>
</feature>
<evidence type="ECO:0000256" key="4">
    <source>
        <dbReference type="ARBA" id="ARBA00022676"/>
    </source>
</evidence>
<dbReference type="EC" id="3.2.1.14" evidence="3"/>
<evidence type="ECO:0000259" key="14">
    <source>
        <dbReference type="PROSITE" id="PS51762"/>
    </source>
</evidence>
<proteinExistence type="inferred from homology"/>
<evidence type="ECO:0000256" key="9">
    <source>
        <dbReference type="ARBA" id="ARBA00023180"/>
    </source>
</evidence>
<dbReference type="GO" id="GO:0016757">
    <property type="term" value="F:glycosyltransferase activity"/>
    <property type="evidence" value="ECO:0007669"/>
    <property type="project" value="UniProtKB-KW"/>
</dbReference>
<keyword evidence="10" id="KW-0326">Glycosidase</keyword>
<gene>
    <name evidence="15" type="ORF">T440DRAFT_497443</name>
</gene>
<dbReference type="InterPro" id="IPR000757">
    <property type="entry name" value="Beta-glucanase-like"/>
</dbReference>
<evidence type="ECO:0000256" key="3">
    <source>
        <dbReference type="ARBA" id="ARBA00012729"/>
    </source>
</evidence>
<dbReference type="InterPro" id="IPR050546">
    <property type="entry name" value="Glycosyl_Hydrlase_16"/>
</dbReference>
<evidence type="ECO:0000256" key="10">
    <source>
        <dbReference type="ARBA" id="ARBA00023295"/>
    </source>
</evidence>